<evidence type="ECO:0000313" key="1">
    <source>
        <dbReference type="EMBL" id="GME96261.1"/>
    </source>
</evidence>
<name>A0ACB5TWL6_AMBMO</name>
<organism evidence="1 2">
    <name type="scientific">Ambrosiozyma monospora</name>
    <name type="common">Yeast</name>
    <name type="synonym">Endomycopsis monosporus</name>
    <dbReference type="NCBI Taxonomy" id="43982"/>
    <lineage>
        <taxon>Eukaryota</taxon>
        <taxon>Fungi</taxon>
        <taxon>Dikarya</taxon>
        <taxon>Ascomycota</taxon>
        <taxon>Saccharomycotina</taxon>
        <taxon>Pichiomycetes</taxon>
        <taxon>Pichiales</taxon>
        <taxon>Pichiaceae</taxon>
        <taxon>Ambrosiozyma</taxon>
    </lineage>
</organism>
<keyword evidence="2" id="KW-1185">Reference proteome</keyword>
<protein>
    <submittedName>
        <fullName evidence="1">Unnamed protein product</fullName>
    </submittedName>
</protein>
<proteinExistence type="predicted"/>
<evidence type="ECO:0000313" key="2">
    <source>
        <dbReference type="Proteomes" id="UP001165064"/>
    </source>
</evidence>
<accession>A0ACB5TWL6</accession>
<dbReference type="Proteomes" id="UP001165064">
    <property type="component" value="Unassembled WGS sequence"/>
</dbReference>
<sequence length="204" mass="24064">MTFRSHKKKNQPETTEAKELSRYPKAVVFDLDFTLWPCWCDTHVIPPFKKRNKDSVVDKHGYVLTLYPDVRPIFKHLQEHNVQIFTASRTVTPKRAIKLLQLYDLESSIVHSEWGSFSKKNHLSRISEKFDIPLQEMVLFDDEYRNNDVKSIGCGFGYLPNEELTWNEFYKGIKSWSDHYQGDKNLKKNDVETRVFEESIESEA</sequence>
<gene>
    <name evidence="1" type="ORF">Amon02_000993800</name>
</gene>
<reference evidence="1" key="1">
    <citation type="submission" date="2023-04" db="EMBL/GenBank/DDBJ databases">
        <title>Ambrosiozyma monospora NBRC 10751.</title>
        <authorList>
            <person name="Ichikawa N."/>
            <person name="Sato H."/>
            <person name="Tonouchi N."/>
        </authorList>
    </citation>
    <scope>NUCLEOTIDE SEQUENCE</scope>
    <source>
        <strain evidence="1">NBRC 10751</strain>
    </source>
</reference>
<comment type="caution">
    <text evidence="1">The sequence shown here is derived from an EMBL/GenBank/DDBJ whole genome shotgun (WGS) entry which is preliminary data.</text>
</comment>
<dbReference type="EMBL" id="BSXS01009690">
    <property type="protein sequence ID" value="GME96261.1"/>
    <property type="molecule type" value="Genomic_DNA"/>
</dbReference>